<dbReference type="PROSITE" id="PS50943">
    <property type="entry name" value="HTH_CROC1"/>
    <property type="match status" value="1"/>
</dbReference>
<dbReference type="PANTHER" id="PTHR46558:SF4">
    <property type="entry name" value="DNA-BIDING PHAGE PROTEIN"/>
    <property type="match status" value="1"/>
</dbReference>
<name>A0A4S8RSK6_9FLAO</name>
<sequence length="59" mass="6795">MMLKELFKSKGVKQKWLANKIGVSEVTVSNWVMKKTEPSLKNYQKISEVLGVPLKELME</sequence>
<dbReference type="SUPFAM" id="SSF47413">
    <property type="entry name" value="lambda repressor-like DNA-binding domains"/>
    <property type="match status" value="1"/>
</dbReference>
<evidence type="ECO:0000256" key="1">
    <source>
        <dbReference type="ARBA" id="ARBA00023125"/>
    </source>
</evidence>
<gene>
    <name evidence="3" type="ORF">EZV76_00360</name>
</gene>
<keyword evidence="4" id="KW-1185">Reference proteome</keyword>
<reference evidence="3 4" key="1">
    <citation type="submission" date="2019-03" db="EMBL/GenBank/DDBJ databases">
        <title>Muricauda SCR12 sp.nov, a marine bacterium isolated from Pacific Ocean:the Okinawa trough.</title>
        <authorList>
            <person name="Liu L."/>
        </authorList>
    </citation>
    <scope>NUCLEOTIDE SEQUENCE [LARGE SCALE GENOMIC DNA]</scope>
    <source>
        <strain evidence="3 4">SCR12</strain>
    </source>
</reference>
<dbReference type="InterPro" id="IPR001387">
    <property type="entry name" value="Cro/C1-type_HTH"/>
</dbReference>
<keyword evidence="1" id="KW-0238">DNA-binding</keyword>
<dbReference type="EMBL" id="SNTZ01000001">
    <property type="protein sequence ID" value="THV61738.1"/>
    <property type="molecule type" value="Genomic_DNA"/>
</dbReference>
<dbReference type="AlphaFoldDB" id="A0A4S8RSK6"/>
<protein>
    <submittedName>
        <fullName evidence="3">XRE family transcriptional regulator</fullName>
    </submittedName>
</protein>
<accession>A0A4S8RSK6</accession>
<organism evidence="3 4">
    <name type="scientific">Flagellimonas alvinocaridis</name>
    <dbReference type="NCBI Taxonomy" id="2530200"/>
    <lineage>
        <taxon>Bacteria</taxon>
        <taxon>Pseudomonadati</taxon>
        <taxon>Bacteroidota</taxon>
        <taxon>Flavobacteriia</taxon>
        <taxon>Flavobacteriales</taxon>
        <taxon>Flavobacteriaceae</taxon>
        <taxon>Flagellimonas</taxon>
    </lineage>
</organism>
<dbReference type="CDD" id="cd00093">
    <property type="entry name" value="HTH_XRE"/>
    <property type="match status" value="1"/>
</dbReference>
<dbReference type="GO" id="GO:0003677">
    <property type="term" value="F:DNA binding"/>
    <property type="evidence" value="ECO:0007669"/>
    <property type="project" value="UniProtKB-KW"/>
</dbReference>
<dbReference type="InterPro" id="IPR010982">
    <property type="entry name" value="Lambda_DNA-bd_dom_sf"/>
</dbReference>
<dbReference type="PANTHER" id="PTHR46558">
    <property type="entry name" value="TRACRIPTIONAL REGULATORY PROTEIN-RELATED-RELATED"/>
    <property type="match status" value="1"/>
</dbReference>
<dbReference type="SMART" id="SM00530">
    <property type="entry name" value="HTH_XRE"/>
    <property type="match status" value="1"/>
</dbReference>
<dbReference type="Proteomes" id="UP000310406">
    <property type="component" value="Unassembled WGS sequence"/>
</dbReference>
<evidence type="ECO:0000259" key="2">
    <source>
        <dbReference type="PROSITE" id="PS50943"/>
    </source>
</evidence>
<evidence type="ECO:0000313" key="4">
    <source>
        <dbReference type="Proteomes" id="UP000310406"/>
    </source>
</evidence>
<proteinExistence type="predicted"/>
<comment type="caution">
    <text evidence="3">The sequence shown here is derived from an EMBL/GenBank/DDBJ whole genome shotgun (WGS) entry which is preliminary data.</text>
</comment>
<dbReference type="Pfam" id="PF01381">
    <property type="entry name" value="HTH_3"/>
    <property type="match status" value="1"/>
</dbReference>
<feature type="domain" description="HTH cro/C1-type" evidence="2">
    <location>
        <begin position="3"/>
        <end position="57"/>
    </location>
</feature>
<dbReference type="OrthoDB" id="7865033at2"/>
<evidence type="ECO:0000313" key="3">
    <source>
        <dbReference type="EMBL" id="THV61738.1"/>
    </source>
</evidence>
<dbReference type="Gene3D" id="1.10.260.40">
    <property type="entry name" value="lambda repressor-like DNA-binding domains"/>
    <property type="match status" value="1"/>
</dbReference>